<name>A0A7I8W7E2_9ANNE</name>
<dbReference type="GO" id="GO:0005737">
    <property type="term" value="C:cytoplasm"/>
    <property type="evidence" value="ECO:0007669"/>
    <property type="project" value="TreeGrafter"/>
</dbReference>
<evidence type="ECO:0000313" key="4">
    <source>
        <dbReference type="Proteomes" id="UP000549394"/>
    </source>
</evidence>
<organism evidence="3 4">
    <name type="scientific">Dimorphilus gyrociliatus</name>
    <dbReference type="NCBI Taxonomy" id="2664684"/>
    <lineage>
        <taxon>Eukaryota</taxon>
        <taxon>Metazoa</taxon>
        <taxon>Spiralia</taxon>
        <taxon>Lophotrochozoa</taxon>
        <taxon>Annelida</taxon>
        <taxon>Polychaeta</taxon>
        <taxon>Polychaeta incertae sedis</taxon>
        <taxon>Dinophilidae</taxon>
        <taxon>Dimorphilus</taxon>
    </lineage>
</organism>
<dbReference type="SMART" id="SM00367">
    <property type="entry name" value="LRR_CC"/>
    <property type="match status" value="7"/>
</dbReference>
<gene>
    <name evidence="3" type="ORF">DGYR_LOCUS10493</name>
</gene>
<dbReference type="Gene3D" id="3.80.10.10">
    <property type="entry name" value="Ribonuclease Inhibitor"/>
    <property type="match status" value="2"/>
</dbReference>
<dbReference type="EMBL" id="CAJFCJ010000018">
    <property type="protein sequence ID" value="CAD5122721.1"/>
    <property type="molecule type" value="Genomic_DNA"/>
</dbReference>
<dbReference type="AlphaFoldDB" id="A0A7I8W7E2"/>
<dbReference type="SUPFAM" id="SSF81383">
    <property type="entry name" value="F-box domain"/>
    <property type="match status" value="1"/>
</dbReference>
<dbReference type="InterPro" id="IPR001810">
    <property type="entry name" value="F-box_dom"/>
</dbReference>
<dbReference type="InterPro" id="IPR057207">
    <property type="entry name" value="FBXL15_LRR"/>
</dbReference>
<dbReference type="Proteomes" id="UP000549394">
    <property type="component" value="Unassembled WGS sequence"/>
</dbReference>
<accession>A0A7I8W7E2</accession>
<dbReference type="PANTHER" id="PTHR13382">
    <property type="entry name" value="MITOCHONDRIAL ATP SYNTHASE COUPLING FACTOR B"/>
    <property type="match status" value="1"/>
</dbReference>
<proteinExistence type="predicted"/>
<reference evidence="3 4" key="1">
    <citation type="submission" date="2020-08" db="EMBL/GenBank/DDBJ databases">
        <authorList>
            <person name="Hejnol A."/>
        </authorList>
    </citation>
    <scope>NUCLEOTIDE SEQUENCE [LARGE SCALE GENOMIC DNA]</scope>
</reference>
<dbReference type="InterPro" id="IPR050648">
    <property type="entry name" value="F-box_LRR-repeat"/>
</dbReference>
<dbReference type="PROSITE" id="PS50181">
    <property type="entry name" value="FBOX"/>
    <property type="match status" value="1"/>
</dbReference>
<protein>
    <submittedName>
        <fullName evidence="3">DgyrCDS11127</fullName>
    </submittedName>
</protein>
<evidence type="ECO:0000313" key="3">
    <source>
        <dbReference type="EMBL" id="CAD5122721.1"/>
    </source>
</evidence>
<dbReference type="PANTHER" id="PTHR13382:SF67">
    <property type="entry name" value="SCF E3 UBIQUITIN LIGASE COMPLEX F-BOX PROTEIN POF2"/>
    <property type="match status" value="1"/>
</dbReference>
<dbReference type="InterPro" id="IPR032675">
    <property type="entry name" value="LRR_dom_sf"/>
</dbReference>
<keyword evidence="4" id="KW-1185">Reference proteome</keyword>
<feature type="domain" description="F-box" evidence="2">
    <location>
        <begin position="4"/>
        <end position="50"/>
    </location>
</feature>
<dbReference type="OrthoDB" id="10257471at2759"/>
<dbReference type="InterPro" id="IPR036047">
    <property type="entry name" value="F-box-like_dom_sf"/>
</dbReference>
<keyword evidence="1" id="KW-0833">Ubl conjugation pathway</keyword>
<dbReference type="Pfam" id="PF25372">
    <property type="entry name" value="DUF7885"/>
    <property type="match status" value="1"/>
</dbReference>
<dbReference type="SMART" id="SM00256">
    <property type="entry name" value="FBOX"/>
    <property type="match status" value="1"/>
</dbReference>
<dbReference type="InterPro" id="IPR006553">
    <property type="entry name" value="Leu-rich_rpt_Cys-con_subtyp"/>
</dbReference>
<evidence type="ECO:0000259" key="2">
    <source>
        <dbReference type="PROSITE" id="PS50181"/>
    </source>
</evidence>
<dbReference type="Pfam" id="PF12937">
    <property type="entry name" value="F-box-like"/>
    <property type="match status" value="1"/>
</dbReference>
<sequence>MHEKKYLDSLPEEILLYLLSYLKKKDLCNMSLVNWRFNSLCFDGSLWECVSLSPRISDETALKLSKKFQNVKCLELSNAGQILGFIKNCSCITNISLTFCEQLQSSIMQSIVKAWPKLRQMNIEGCKEVCVSTCQHIGSLSYLKSLNMRGCEWVTEESMINMCRKLKDLQSLDVNGIPWLQNNFIEDVFHTHGKSLQYLSIDGSEVTDEPFQRLPMIKMLQQLHISFCENVTDNLLIYISDTASLRNLSLRKGRNFTEIGLNKFLNSLVVKQLVELDLSECVYVTDKTICHLVETNNSTLKRLILKWCWNITEEGLSKIVDKSASLEKLELTGVDQPSGACLVNIPLKMKNLCFLDLACCSGIDDKVIERILLFMPNLIVLDYYGVEFRLENVSRD</sequence>
<evidence type="ECO:0000256" key="1">
    <source>
        <dbReference type="ARBA" id="ARBA00022786"/>
    </source>
</evidence>
<comment type="caution">
    <text evidence="3">The sequence shown here is derived from an EMBL/GenBank/DDBJ whole genome shotgun (WGS) entry which is preliminary data.</text>
</comment>
<dbReference type="SUPFAM" id="SSF52047">
    <property type="entry name" value="RNI-like"/>
    <property type="match status" value="1"/>
</dbReference>